<evidence type="ECO:0008006" key="3">
    <source>
        <dbReference type="Google" id="ProtNLM"/>
    </source>
</evidence>
<accession>A0ABN1MNE5</accession>
<dbReference type="CDD" id="cd07822">
    <property type="entry name" value="SRPBCC_4"/>
    <property type="match status" value="1"/>
</dbReference>
<protein>
    <recommendedName>
        <fullName evidence="3">SRPBCC domain-containing protein</fullName>
    </recommendedName>
</protein>
<dbReference type="SUPFAM" id="SSF55961">
    <property type="entry name" value="Bet v1-like"/>
    <property type="match status" value="1"/>
</dbReference>
<dbReference type="EMBL" id="BAAAFH010000006">
    <property type="protein sequence ID" value="GAA0874787.1"/>
    <property type="molecule type" value="Genomic_DNA"/>
</dbReference>
<keyword evidence="2" id="KW-1185">Reference proteome</keyword>
<name>A0ABN1MNE5_9FLAO</name>
<sequence>MEECQTRPNFVKNKQVMDKQIHTEIIINAPLQKVWQIIIQLEDYKNWNPILIECRGIAKTGQRLKNVMRTEGSKTMSFNPIVTKVEEDQYFEWLGSLLVKGIFDGRHSFRLTEISPEQVRLVHREEFSGIASGFILKKIKEQTTSNFILWNQALKAHAEEKNTER</sequence>
<dbReference type="Gene3D" id="3.30.530.20">
    <property type="match status" value="1"/>
</dbReference>
<gene>
    <name evidence="1" type="ORF">GCM10009118_11950</name>
</gene>
<dbReference type="InterPro" id="IPR019587">
    <property type="entry name" value="Polyketide_cyclase/dehydratase"/>
</dbReference>
<evidence type="ECO:0000313" key="2">
    <source>
        <dbReference type="Proteomes" id="UP001501126"/>
    </source>
</evidence>
<dbReference type="PANTHER" id="PTHR36166:SF1">
    <property type="entry name" value="SRPBCC DOMAIN-CONTAINING PROTEIN"/>
    <property type="match status" value="1"/>
</dbReference>
<evidence type="ECO:0000313" key="1">
    <source>
        <dbReference type="EMBL" id="GAA0874787.1"/>
    </source>
</evidence>
<dbReference type="PANTHER" id="PTHR36166">
    <property type="entry name" value="CHROMOSOME 9, WHOLE GENOME SHOTGUN SEQUENCE"/>
    <property type="match status" value="1"/>
</dbReference>
<organism evidence="1 2">
    <name type="scientific">Wandonia haliotis</name>
    <dbReference type="NCBI Taxonomy" id="574963"/>
    <lineage>
        <taxon>Bacteria</taxon>
        <taxon>Pseudomonadati</taxon>
        <taxon>Bacteroidota</taxon>
        <taxon>Flavobacteriia</taxon>
        <taxon>Flavobacteriales</taxon>
        <taxon>Crocinitomicaceae</taxon>
        <taxon>Wandonia</taxon>
    </lineage>
</organism>
<dbReference type="Pfam" id="PF10604">
    <property type="entry name" value="Polyketide_cyc2"/>
    <property type="match status" value="1"/>
</dbReference>
<dbReference type="Proteomes" id="UP001501126">
    <property type="component" value="Unassembled WGS sequence"/>
</dbReference>
<dbReference type="InterPro" id="IPR023393">
    <property type="entry name" value="START-like_dom_sf"/>
</dbReference>
<reference evidence="1 2" key="1">
    <citation type="journal article" date="2019" name="Int. J. Syst. Evol. Microbiol.">
        <title>The Global Catalogue of Microorganisms (GCM) 10K type strain sequencing project: providing services to taxonomists for standard genome sequencing and annotation.</title>
        <authorList>
            <consortium name="The Broad Institute Genomics Platform"/>
            <consortium name="The Broad Institute Genome Sequencing Center for Infectious Disease"/>
            <person name="Wu L."/>
            <person name="Ma J."/>
        </authorList>
    </citation>
    <scope>NUCLEOTIDE SEQUENCE [LARGE SCALE GENOMIC DNA]</scope>
    <source>
        <strain evidence="1 2">JCM 16083</strain>
    </source>
</reference>
<comment type="caution">
    <text evidence="1">The sequence shown here is derived from an EMBL/GenBank/DDBJ whole genome shotgun (WGS) entry which is preliminary data.</text>
</comment>
<proteinExistence type="predicted"/>